<keyword evidence="2" id="KW-1185">Reference proteome</keyword>
<evidence type="ECO:0000313" key="2">
    <source>
        <dbReference type="Proteomes" id="UP001579974"/>
    </source>
</evidence>
<evidence type="ECO:0000313" key="1">
    <source>
        <dbReference type="EMBL" id="MFB5192937.1"/>
    </source>
</evidence>
<accession>A0ABV5AKY3</accession>
<proteinExistence type="predicted"/>
<dbReference type="EMBL" id="JBDXSU010000032">
    <property type="protein sequence ID" value="MFB5192937.1"/>
    <property type="molecule type" value="Genomic_DNA"/>
</dbReference>
<name>A0ABV5AKY3_9BACL</name>
<dbReference type="Proteomes" id="UP001579974">
    <property type="component" value="Unassembled WGS sequence"/>
</dbReference>
<gene>
    <name evidence="1" type="ORF">KKP3000_002531</name>
</gene>
<comment type="caution">
    <text evidence="1">The sequence shown here is derived from an EMBL/GenBank/DDBJ whole genome shotgun (WGS) entry which is preliminary data.</text>
</comment>
<protein>
    <submittedName>
        <fullName evidence="1">Uncharacterized protein</fullName>
    </submittedName>
</protein>
<organism evidence="1 2">
    <name type="scientific">Alicyclobacillus fastidiosus</name>
    <dbReference type="NCBI Taxonomy" id="392011"/>
    <lineage>
        <taxon>Bacteria</taxon>
        <taxon>Bacillati</taxon>
        <taxon>Bacillota</taxon>
        <taxon>Bacilli</taxon>
        <taxon>Bacillales</taxon>
        <taxon>Alicyclobacillaceae</taxon>
        <taxon>Alicyclobacillus</taxon>
    </lineage>
</organism>
<sequence length="105" mass="11809">MTESLKQKRLDALCGLMIEEAKVCGIDPLSFIQLGNPLCAADGRTRILFDFNAFFAEWAKKIPTERILVVLKQFAASPGVCDDWHVIFRQELECRYNNAMAGVEA</sequence>
<dbReference type="RefSeq" id="WP_368781016.1">
    <property type="nucleotide sequence ID" value="NZ_CP162941.1"/>
</dbReference>
<reference evidence="1 2" key="1">
    <citation type="journal article" date="2024" name="Int. J. Mol. Sci.">
        <title>Exploration of Alicyclobacillus spp. Genome in Search of Antibiotic Resistance.</title>
        <authorList>
            <person name="Bucka-Kolendo J."/>
            <person name="Kiousi D.E."/>
            <person name="Dekowska A."/>
            <person name="Mikolajczuk-Szczyrba A."/>
            <person name="Karadedos D.M."/>
            <person name="Michael P."/>
            <person name="Galanis A."/>
            <person name="Sokolowska B."/>
        </authorList>
    </citation>
    <scope>NUCLEOTIDE SEQUENCE [LARGE SCALE GENOMIC DNA]</scope>
    <source>
        <strain evidence="1 2">KKP 3000</strain>
    </source>
</reference>